<evidence type="ECO:0000256" key="2">
    <source>
        <dbReference type="ARBA" id="ARBA00022448"/>
    </source>
</evidence>
<dbReference type="Proteomes" id="UP000829069">
    <property type="component" value="Chromosome"/>
</dbReference>
<dbReference type="PANTHER" id="PTHR30222:SF17">
    <property type="entry name" value="SPERMIDINE_PUTRESCINE-BINDING PERIPLASMIC PROTEIN"/>
    <property type="match status" value="1"/>
</dbReference>
<dbReference type="Pfam" id="PF13416">
    <property type="entry name" value="SBP_bac_8"/>
    <property type="match status" value="1"/>
</dbReference>
<reference evidence="5 6" key="1">
    <citation type="submission" date="2022-03" db="EMBL/GenBank/DDBJ databases">
        <title>Isotopic signatures of nitrous oxide derived from detoxification processes.</title>
        <authorList>
            <person name="Behrendt U."/>
            <person name="Buchen C."/>
            <person name="Well R."/>
            <person name="Ulrich A."/>
            <person name="Rohe L."/>
            <person name="Kolb S."/>
            <person name="Schloter M."/>
            <person name="Horn M.A."/>
            <person name="Augustin J."/>
        </authorList>
    </citation>
    <scope>NUCLEOTIDE SEQUENCE [LARGE SCALE GENOMIC DNA]</scope>
    <source>
        <strain evidence="5 6">S4-C24</strain>
    </source>
</reference>
<keyword evidence="3" id="KW-0732">Signal</keyword>
<dbReference type="CDD" id="cd13590">
    <property type="entry name" value="PBP2_PotD_PotF_like"/>
    <property type="match status" value="1"/>
</dbReference>
<comment type="subcellular location">
    <subcellularLocation>
        <location evidence="1">Periplasm</location>
    </subcellularLocation>
</comment>
<dbReference type="InterPro" id="IPR006311">
    <property type="entry name" value="TAT_signal"/>
</dbReference>
<keyword evidence="6" id="KW-1185">Reference proteome</keyword>
<keyword evidence="2" id="KW-0813">Transport</keyword>
<dbReference type="InterPro" id="IPR006059">
    <property type="entry name" value="SBP"/>
</dbReference>
<dbReference type="Gene3D" id="3.40.190.10">
    <property type="entry name" value="Periplasmic binding protein-like II"/>
    <property type="match status" value="2"/>
</dbReference>
<protein>
    <submittedName>
        <fullName evidence="5">Spermidine/putrescine ABC transporter substrate-binding protein</fullName>
    </submittedName>
</protein>
<name>A0ABY3W8Z7_9MICC</name>
<proteinExistence type="predicted"/>
<dbReference type="SUPFAM" id="SSF53850">
    <property type="entry name" value="Periplasmic binding protein-like II"/>
    <property type="match status" value="1"/>
</dbReference>
<evidence type="ECO:0000256" key="3">
    <source>
        <dbReference type="ARBA" id="ARBA00022729"/>
    </source>
</evidence>
<gene>
    <name evidence="5" type="ORF">MNQ99_03670</name>
</gene>
<dbReference type="InterPro" id="IPR001188">
    <property type="entry name" value="Sperm_putr-bd"/>
</dbReference>
<evidence type="ECO:0000256" key="1">
    <source>
        <dbReference type="ARBA" id="ARBA00004418"/>
    </source>
</evidence>
<accession>A0ABY3W8Z7</accession>
<dbReference type="RefSeq" id="WP_127513000.1">
    <property type="nucleotide sequence ID" value="NZ_CP093326.1"/>
</dbReference>
<dbReference type="PANTHER" id="PTHR30222">
    <property type="entry name" value="SPERMIDINE/PUTRESCINE-BINDING PERIPLASMIC PROTEIN"/>
    <property type="match status" value="1"/>
</dbReference>
<keyword evidence="4" id="KW-0574">Periplasm</keyword>
<evidence type="ECO:0000256" key="4">
    <source>
        <dbReference type="ARBA" id="ARBA00022764"/>
    </source>
</evidence>
<evidence type="ECO:0000313" key="5">
    <source>
        <dbReference type="EMBL" id="UNK46476.1"/>
    </source>
</evidence>
<evidence type="ECO:0000313" key="6">
    <source>
        <dbReference type="Proteomes" id="UP000829069"/>
    </source>
</evidence>
<sequence>MPKRLPEDPRLRGLIAAQMSRRNVLMGAGGLTLAGLLAACGTGGTGTSTNTGSAGGLAPAEDLSDQEKVVNWANWTLYLDYDDSTQKYPSLEAFSKQSGIQAKYSEDIDGNDTYFGKIQGQLAAGQDIGQDIITLTDWMAARLIRLGYTQELDHANIPNAANLLETLKNVDFDPGRKNSLTWQSGYAGIAWNKEAVPGGLKTVGDLWKPELKGRVEVLDEMRDTMGLLMMENGVDISGSWGANEYDAALEVLQKQISSGQIRQVKGNSYKEDLISGDALAVICWSGDITQLNFEEGDKWEFAIPEAGGTLWSDNLMVPIGSPHKKNAEALMDYYYDPVNAATAAAYVNFICPVEGAKEAMEKIDPELVDNPLIFPTEEDLARVSVFRSLDADEETDFSDRFQQTIGN</sequence>
<organism evidence="5 6">
    <name type="scientific">Arthrobacter sulfonylureivorans</name>
    <dbReference type="NCBI Taxonomy" id="2486855"/>
    <lineage>
        <taxon>Bacteria</taxon>
        <taxon>Bacillati</taxon>
        <taxon>Actinomycetota</taxon>
        <taxon>Actinomycetes</taxon>
        <taxon>Micrococcales</taxon>
        <taxon>Micrococcaceae</taxon>
        <taxon>Arthrobacter</taxon>
    </lineage>
</organism>
<dbReference type="PRINTS" id="PR00909">
    <property type="entry name" value="SPERMDNBNDNG"/>
</dbReference>
<dbReference type="EMBL" id="CP093326">
    <property type="protein sequence ID" value="UNK46476.1"/>
    <property type="molecule type" value="Genomic_DNA"/>
</dbReference>
<dbReference type="PROSITE" id="PS51318">
    <property type="entry name" value="TAT"/>
    <property type="match status" value="1"/>
</dbReference>